<reference evidence="9 10" key="1">
    <citation type="submission" date="2022-04" db="EMBL/GenBank/DDBJ databases">
        <title>Rhizobium coralii sp. nov., isolated from coral Turbinaria peltata.</title>
        <authorList>
            <person name="Sun H."/>
        </authorList>
    </citation>
    <scope>NUCLEOTIDE SEQUENCE [LARGE SCALE GENOMIC DNA]</scope>
    <source>
        <strain evidence="9 10">NTR19</strain>
    </source>
</reference>
<keyword evidence="2 6" id="KW-0805">Transcription regulation</keyword>
<feature type="domain" description="RNA polymerase sigma-70 region 2" evidence="7">
    <location>
        <begin position="15"/>
        <end position="72"/>
    </location>
</feature>
<evidence type="ECO:0000256" key="4">
    <source>
        <dbReference type="ARBA" id="ARBA00023125"/>
    </source>
</evidence>
<dbReference type="PANTHER" id="PTHR43133:SF25">
    <property type="entry name" value="RNA POLYMERASE SIGMA FACTOR RFAY-RELATED"/>
    <property type="match status" value="1"/>
</dbReference>
<accession>A0ABT0IXC8</accession>
<evidence type="ECO:0000256" key="1">
    <source>
        <dbReference type="ARBA" id="ARBA00010641"/>
    </source>
</evidence>
<evidence type="ECO:0000256" key="3">
    <source>
        <dbReference type="ARBA" id="ARBA00023082"/>
    </source>
</evidence>
<evidence type="ECO:0000313" key="9">
    <source>
        <dbReference type="EMBL" id="MCK8782495.1"/>
    </source>
</evidence>
<dbReference type="InterPro" id="IPR013325">
    <property type="entry name" value="RNA_pol_sigma_r2"/>
</dbReference>
<dbReference type="Pfam" id="PF08281">
    <property type="entry name" value="Sigma70_r4_2"/>
    <property type="match status" value="1"/>
</dbReference>
<evidence type="ECO:0000256" key="5">
    <source>
        <dbReference type="ARBA" id="ARBA00023163"/>
    </source>
</evidence>
<evidence type="ECO:0000256" key="2">
    <source>
        <dbReference type="ARBA" id="ARBA00023015"/>
    </source>
</evidence>
<dbReference type="Gene3D" id="1.10.10.10">
    <property type="entry name" value="Winged helix-like DNA-binding domain superfamily/Winged helix DNA-binding domain"/>
    <property type="match status" value="1"/>
</dbReference>
<dbReference type="Pfam" id="PF04542">
    <property type="entry name" value="Sigma70_r2"/>
    <property type="match status" value="1"/>
</dbReference>
<dbReference type="PROSITE" id="PS01063">
    <property type="entry name" value="SIGMA70_ECF"/>
    <property type="match status" value="1"/>
</dbReference>
<dbReference type="InterPro" id="IPR000838">
    <property type="entry name" value="RNA_pol_sigma70_ECF_CS"/>
</dbReference>
<dbReference type="NCBIfam" id="TIGR02937">
    <property type="entry name" value="sigma70-ECF"/>
    <property type="match status" value="1"/>
</dbReference>
<dbReference type="InterPro" id="IPR039425">
    <property type="entry name" value="RNA_pol_sigma-70-like"/>
</dbReference>
<keyword evidence="5 6" id="KW-0804">Transcription</keyword>
<dbReference type="CDD" id="cd06171">
    <property type="entry name" value="Sigma70_r4"/>
    <property type="match status" value="1"/>
</dbReference>
<dbReference type="RefSeq" id="WP_248684799.1">
    <property type="nucleotide sequence ID" value="NZ_JALPRY010000030.1"/>
</dbReference>
<name>A0ABT0IXC8_9HYPH</name>
<dbReference type="Proteomes" id="UP001202827">
    <property type="component" value="Unassembled WGS sequence"/>
</dbReference>
<dbReference type="InterPro" id="IPR007627">
    <property type="entry name" value="RNA_pol_sigma70_r2"/>
</dbReference>
<gene>
    <name evidence="9" type="ORF">M0654_21210</name>
</gene>
<dbReference type="SUPFAM" id="SSF88946">
    <property type="entry name" value="Sigma2 domain of RNA polymerase sigma factors"/>
    <property type="match status" value="1"/>
</dbReference>
<sequence>MPGVTGSAVEQDIVRLVPQLKAFARRFYYDPSDIDDLVQETLVKALTSIHLFQTGTNLRSWLFTIMRNTHHTQFSTGKRWVIGLENVKELMPTVPPSQEWALRAKDFEKAMAGLPQHQRQVIKHVFVDGMSYEAVATMHKCPVGTIKSRVNRARDGLATKLGDKVSTAAQL</sequence>
<dbReference type="SUPFAM" id="SSF88659">
    <property type="entry name" value="Sigma3 and sigma4 domains of RNA polymerase sigma factors"/>
    <property type="match status" value="1"/>
</dbReference>
<keyword evidence="3 6" id="KW-0731">Sigma factor</keyword>
<keyword evidence="4 6" id="KW-0238">DNA-binding</keyword>
<dbReference type="PANTHER" id="PTHR43133">
    <property type="entry name" value="RNA POLYMERASE ECF-TYPE SIGMA FACTO"/>
    <property type="match status" value="1"/>
</dbReference>
<dbReference type="InterPro" id="IPR014284">
    <property type="entry name" value="RNA_pol_sigma-70_dom"/>
</dbReference>
<dbReference type="EMBL" id="JALPRY010000030">
    <property type="protein sequence ID" value="MCK8782495.1"/>
    <property type="molecule type" value="Genomic_DNA"/>
</dbReference>
<evidence type="ECO:0000256" key="6">
    <source>
        <dbReference type="RuleBase" id="RU000716"/>
    </source>
</evidence>
<proteinExistence type="inferred from homology"/>
<feature type="domain" description="RNA polymerase sigma factor 70 region 4 type 2" evidence="8">
    <location>
        <begin position="107"/>
        <end position="154"/>
    </location>
</feature>
<protein>
    <recommendedName>
        <fullName evidence="6">RNA polymerase sigma factor</fullName>
    </recommendedName>
</protein>
<keyword evidence="10" id="KW-1185">Reference proteome</keyword>
<comment type="caution">
    <text evidence="9">The sequence shown here is derived from an EMBL/GenBank/DDBJ whole genome shotgun (WGS) entry which is preliminary data.</text>
</comment>
<evidence type="ECO:0000313" key="10">
    <source>
        <dbReference type="Proteomes" id="UP001202827"/>
    </source>
</evidence>
<dbReference type="InterPro" id="IPR013249">
    <property type="entry name" value="RNA_pol_sigma70_r4_t2"/>
</dbReference>
<comment type="similarity">
    <text evidence="1 6">Belongs to the sigma-70 factor family. ECF subfamily.</text>
</comment>
<dbReference type="InterPro" id="IPR013324">
    <property type="entry name" value="RNA_pol_sigma_r3/r4-like"/>
</dbReference>
<dbReference type="InterPro" id="IPR036388">
    <property type="entry name" value="WH-like_DNA-bd_sf"/>
</dbReference>
<dbReference type="Gene3D" id="1.10.1740.10">
    <property type="match status" value="1"/>
</dbReference>
<evidence type="ECO:0000259" key="8">
    <source>
        <dbReference type="Pfam" id="PF08281"/>
    </source>
</evidence>
<evidence type="ECO:0000259" key="7">
    <source>
        <dbReference type="Pfam" id="PF04542"/>
    </source>
</evidence>
<organism evidence="9 10">
    <name type="scientific">Neorhizobium turbinariae</name>
    <dbReference type="NCBI Taxonomy" id="2937795"/>
    <lineage>
        <taxon>Bacteria</taxon>
        <taxon>Pseudomonadati</taxon>
        <taxon>Pseudomonadota</taxon>
        <taxon>Alphaproteobacteria</taxon>
        <taxon>Hyphomicrobiales</taxon>
        <taxon>Rhizobiaceae</taxon>
        <taxon>Rhizobium/Agrobacterium group</taxon>
        <taxon>Neorhizobium</taxon>
    </lineage>
</organism>